<feature type="compositionally biased region" description="Basic and acidic residues" evidence="7">
    <location>
        <begin position="197"/>
        <end position="206"/>
    </location>
</feature>
<dbReference type="SUPFAM" id="SSF57667">
    <property type="entry name" value="beta-beta-alpha zinc fingers"/>
    <property type="match status" value="2"/>
</dbReference>
<dbReference type="PANTHER" id="PTHR46144">
    <property type="entry name" value="ZINC FINGER PROTEIN 385B-LIKE"/>
    <property type="match status" value="1"/>
</dbReference>
<comment type="subcellular location">
    <subcellularLocation>
        <location evidence="1">Nucleus</location>
    </subcellularLocation>
</comment>
<dbReference type="GO" id="GO:0003676">
    <property type="term" value="F:nucleic acid binding"/>
    <property type="evidence" value="ECO:0007669"/>
    <property type="project" value="InterPro"/>
</dbReference>
<dbReference type="Pfam" id="PF12171">
    <property type="entry name" value="zf-C2H2_jaz"/>
    <property type="match status" value="1"/>
</dbReference>
<dbReference type="InterPro" id="IPR022755">
    <property type="entry name" value="Znf_C2H2_jaz"/>
</dbReference>
<evidence type="ECO:0000256" key="6">
    <source>
        <dbReference type="ARBA" id="ARBA00023242"/>
    </source>
</evidence>
<reference evidence="11" key="1">
    <citation type="submission" date="2016-06" db="UniProtKB">
        <authorList>
            <consortium name="WormBaseParasite"/>
        </authorList>
    </citation>
    <scope>IDENTIFICATION</scope>
</reference>
<keyword evidence="5" id="KW-0862">Zinc</keyword>
<feature type="domain" description="C2H2-type" evidence="8">
    <location>
        <begin position="18"/>
        <end position="40"/>
    </location>
</feature>
<dbReference type="Pfam" id="PF12874">
    <property type="entry name" value="zf-met"/>
    <property type="match status" value="1"/>
</dbReference>
<dbReference type="InterPro" id="IPR036236">
    <property type="entry name" value="Znf_C2H2_sf"/>
</dbReference>
<organism evidence="11">
    <name type="scientific">Echinostoma caproni</name>
    <dbReference type="NCBI Taxonomy" id="27848"/>
    <lineage>
        <taxon>Eukaryota</taxon>
        <taxon>Metazoa</taxon>
        <taxon>Spiralia</taxon>
        <taxon>Lophotrochozoa</taxon>
        <taxon>Platyhelminthes</taxon>
        <taxon>Trematoda</taxon>
        <taxon>Digenea</taxon>
        <taxon>Plagiorchiida</taxon>
        <taxon>Echinostomata</taxon>
        <taxon>Echinostomatoidea</taxon>
        <taxon>Echinostomatidae</taxon>
        <taxon>Echinostoma</taxon>
    </lineage>
</organism>
<evidence type="ECO:0000256" key="4">
    <source>
        <dbReference type="ARBA" id="ARBA00022771"/>
    </source>
</evidence>
<keyword evidence="2" id="KW-0479">Metal-binding</keyword>
<dbReference type="InterPro" id="IPR003604">
    <property type="entry name" value="Matrin/U1-like-C_Znf_C2H2"/>
</dbReference>
<protein>
    <submittedName>
        <fullName evidence="11">C2H2-type domain-containing protein</fullName>
    </submittedName>
</protein>
<evidence type="ECO:0000313" key="10">
    <source>
        <dbReference type="Proteomes" id="UP000272942"/>
    </source>
</evidence>
<dbReference type="Gene3D" id="3.30.160.60">
    <property type="entry name" value="Classic Zinc Finger"/>
    <property type="match status" value="2"/>
</dbReference>
<sequence>MKIEENRYQVSDRTPLRCELCDLTFTSVENLNGHINGQKHKRKLNASATITPAPNGSVVTSSTDAAPSIGSDPTVPLATNNQPLHCIACDLTCSSVEQLTFHLKGKRHAKRCKRQAEYWVAVTQAAKNCKPQTDEASPIKTPKKRTFFRLPKTLPETSPEALLEMENALPLSGNCYSIASLPFCTLPSGMQTTESEPDIKRARLDPESANPSEEESKTEATTRFCGHLNCVLGRAAKRLNSSLPHRDALSLLLKGFHGVWFPRKLCLSKQTPQQWLTSATITAAYVK</sequence>
<dbReference type="OrthoDB" id="434647at2759"/>
<dbReference type="SMART" id="SM00355">
    <property type="entry name" value="ZnF_C2H2"/>
    <property type="match status" value="2"/>
</dbReference>
<dbReference type="InterPro" id="IPR051868">
    <property type="entry name" value="ZN346_ZMAT4"/>
</dbReference>
<feature type="region of interest" description="Disordered" evidence="7">
    <location>
        <begin position="191"/>
        <end position="220"/>
    </location>
</feature>
<dbReference type="WBParaSite" id="ECPE_0000061201-mRNA-1">
    <property type="protein sequence ID" value="ECPE_0000061201-mRNA-1"/>
    <property type="gene ID" value="ECPE_0000061201"/>
</dbReference>
<evidence type="ECO:0000259" key="8">
    <source>
        <dbReference type="PROSITE" id="PS00028"/>
    </source>
</evidence>
<evidence type="ECO:0000256" key="7">
    <source>
        <dbReference type="SAM" id="MobiDB-lite"/>
    </source>
</evidence>
<dbReference type="SMART" id="SM00451">
    <property type="entry name" value="ZnF_U1"/>
    <property type="match status" value="2"/>
</dbReference>
<proteinExistence type="predicted"/>
<dbReference type="GO" id="GO:0008270">
    <property type="term" value="F:zinc ion binding"/>
    <property type="evidence" value="ECO:0007669"/>
    <property type="project" value="UniProtKB-KW"/>
</dbReference>
<dbReference type="InterPro" id="IPR013087">
    <property type="entry name" value="Znf_C2H2_type"/>
</dbReference>
<evidence type="ECO:0000313" key="9">
    <source>
        <dbReference type="EMBL" id="VDP25393.1"/>
    </source>
</evidence>
<keyword evidence="3" id="KW-0677">Repeat</keyword>
<evidence type="ECO:0000256" key="1">
    <source>
        <dbReference type="ARBA" id="ARBA00004123"/>
    </source>
</evidence>
<dbReference type="Proteomes" id="UP000272942">
    <property type="component" value="Unassembled WGS sequence"/>
</dbReference>
<keyword evidence="10" id="KW-1185">Reference proteome</keyword>
<evidence type="ECO:0000313" key="11">
    <source>
        <dbReference type="WBParaSite" id="ECPE_0000061201-mRNA-1"/>
    </source>
</evidence>
<dbReference type="PROSITE" id="PS00028">
    <property type="entry name" value="ZINC_FINGER_C2H2_1"/>
    <property type="match status" value="1"/>
</dbReference>
<evidence type="ECO:0000256" key="3">
    <source>
        <dbReference type="ARBA" id="ARBA00022737"/>
    </source>
</evidence>
<reference evidence="9 10" key="2">
    <citation type="submission" date="2018-11" db="EMBL/GenBank/DDBJ databases">
        <authorList>
            <consortium name="Pathogen Informatics"/>
        </authorList>
    </citation>
    <scope>NUCLEOTIDE SEQUENCE [LARGE SCALE GENOMIC DNA]</scope>
    <source>
        <strain evidence="9 10">Egypt</strain>
    </source>
</reference>
<keyword evidence="6" id="KW-0539">Nucleus</keyword>
<evidence type="ECO:0000256" key="2">
    <source>
        <dbReference type="ARBA" id="ARBA00022723"/>
    </source>
</evidence>
<name>A0A183A0X7_9TREM</name>
<gene>
    <name evidence="9" type="ORF">ECPE_LOCUS612</name>
</gene>
<dbReference type="EMBL" id="UZAN01002285">
    <property type="protein sequence ID" value="VDP25393.1"/>
    <property type="molecule type" value="Genomic_DNA"/>
</dbReference>
<dbReference type="PANTHER" id="PTHR46144:SF6">
    <property type="entry name" value="C2H2-TYPE DOMAIN-CONTAINING PROTEIN"/>
    <property type="match status" value="1"/>
</dbReference>
<dbReference type="GO" id="GO:0005634">
    <property type="term" value="C:nucleus"/>
    <property type="evidence" value="ECO:0007669"/>
    <property type="project" value="UniProtKB-SubCell"/>
</dbReference>
<evidence type="ECO:0000256" key="5">
    <source>
        <dbReference type="ARBA" id="ARBA00022833"/>
    </source>
</evidence>
<keyword evidence="4" id="KW-0863">Zinc-finger</keyword>
<accession>A0A183A0X7</accession>
<dbReference type="AlphaFoldDB" id="A0A183A0X7"/>